<organism evidence="2 4">
    <name type="scientific">Macrostomum lignano</name>
    <dbReference type="NCBI Taxonomy" id="282301"/>
    <lineage>
        <taxon>Eukaryota</taxon>
        <taxon>Metazoa</taxon>
        <taxon>Spiralia</taxon>
        <taxon>Lophotrochozoa</taxon>
        <taxon>Platyhelminthes</taxon>
        <taxon>Rhabditophora</taxon>
        <taxon>Macrostomorpha</taxon>
        <taxon>Macrostomida</taxon>
        <taxon>Macrostomidae</taxon>
        <taxon>Macrostomum</taxon>
    </lineage>
</organism>
<evidence type="ECO:0000256" key="1">
    <source>
        <dbReference type="SAM" id="SignalP"/>
    </source>
</evidence>
<evidence type="ECO:0000313" key="3">
    <source>
        <dbReference type="WBParaSite" id="maker-uti_cns_0001043-snap-gene-1.10-mRNA-1"/>
    </source>
</evidence>
<protein>
    <submittedName>
        <fullName evidence="3 4">CPG4 domain-containing protein</fullName>
    </submittedName>
</protein>
<dbReference type="AlphaFoldDB" id="A0A1I8GLL7"/>
<accession>A0A1I8GLL7</accession>
<reference evidence="3 4" key="1">
    <citation type="submission" date="2016-11" db="UniProtKB">
        <authorList>
            <consortium name="WormBaseParasite"/>
        </authorList>
    </citation>
    <scope>IDENTIFICATION</scope>
</reference>
<dbReference type="WBParaSite" id="maker-uti_cns_0001043-snap-gene-1.10-mRNA-1">
    <property type="protein sequence ID" value="maker-uti_cns_0001043-snap-gene-1.10-mRNA-1"/>
    <property type="gene ID" value="maker-uti_cns_0001043-snap-gene-1.10"/>
</dbReference>
<dbReference type="WBParaSite" id="maker-uti_cns_0002256-snap-gene-0.3-mRNA-1">
    <property type="protein sequence ID" value="maker-uti_cns_0002256-snap-gene-0.3-mRNA-1"/>
    <property type="gene ID" value="maker-uti_cns_0002256-snap-gene-0.3"/>
</dbReference>
<dbReference type="InterPro" id="IPR039728">
    <property type="entry name" value="GLG1"/>
</dbReference>
<name>A0A1I8GLL7_9PLAT</name>
<keyword evidence="1" id="KW-0732">Signal</keyword>
<dbReference type="Proteomes" id="UP000095280">
    <property type="component" value="Unplaced"/>
</dbReference>
<feature type="signal peptide" evidence="1">
    <location>
        <begin position="1"/>
        <end position="18"/>
    </location>
</feature>
<feature type="chain" id="PRO_5009845666" evidence="1">
    <location>
        <begin position="19"/>
        <end position="242"/>
    </location>
</feature>
<keyword evidence="2" id="KW-1185">Reference proteome</keyword>
<evidence type="ECO:0000313" key="2">
    <source>
        <dbReference type="Proteomes" id="UP000095280"/>
    </source>
</evidence>
<evidence type="ECO:0000313" key="4">
    <source>
        <dbReference type="WBParaSite" id="maker-uti_cns_0002256-snap-gene-0.3-mRNA-1"/>
    </source>
</evidence>
<proteinExistence type="predicted"/>
<dbReference type="PANTHER" id="PTHR11884:SF1">
    <property type="entry name" value="GOLGI APPARATUS PROTEIN 1"/>
    <property type="match status" value="1"/>
</dbReference>
<dbReference type="PANTHER" id="PTHR11884">
    <property type="entry name" value="SELECTIN LIGAND RELATED"/>
    <property type="match status" value="1"/>
</dbReference>
<sequence length="242" mass="26317">MALPMILLLLFGVYCSYANRVPQDLSASLELQLRKQQLATLPACAKAIQHSCNATSALEDNFEAIRCLQKSHELKEPVGPVCQHAIWLLKYNLTHDSRFEVAANSDGICGPDLARHPSCHSLPHGRGLRLSCLSERFNNLAAGGRADFSDPPRPACRRFLNRIASVAFVSDFRPAGQFINVCLSDIRRLACGRFSLAGAAGGLHSQSEVVRCLLGASVKNSTEGPGELGESCRAHVRRLTLL</sequence>